<organism evidence="1 2">
    <name type="scientific">Teredinibacter turnerae (strain ATCC 39867 / T7901)</name>
    <dbReference type="NCBI Taxonomy" id="377629"/>
    <lineage>
        <taxon>Bacteria</taxon>
        <taxon>Pseudomonadati</taxon>
        <taxon>Pseudomonadota</taxon>
        <taxon>Gammaproteobacteria</taxon>
        <taxon>Cellvibrionales</taxon>
        <taxon>Cellvibrionaceae</taxon>
        <taxon>Teredinibacter</taxon>
    </lineage>
</organism>
<reference evidence="1 2" key="1">
    <citation type="journal article" date="2009" name="PLoS ONE">
        <title>The complete genome of Teredinibacter turnerae T7901: an intracellular endosymbiont of marine wood-boring bivalves (shipworms).</title>
        <authorList>
            <person name="Yang J.C."/>
            <person name="Madupu R."/>
            <person name="Durkin A.S."/>
            <person name="Ekborg N.A."/>
            <person name="Pedamallu C.S."/>
            <person name="Hostetler J.B."/>
            <person name="Radune D."/>
            <person name="Toms B.S."/>
            <person name="Henrissat B."/>
            <person name="Coutinho P.M."/>
            <person name="Schwarz S."/>
            <person name="Field L."/>
            <person name="Trindade-Silva A.E."/>
            <person name="Soares C.A.G."/>
            <person name="Elshahawi S."/>
            <person name="Hanora A."/>
            <person name="Schmidt E.W."/>
            <person name="Haygood M.G."/>
            <person name="Posfai J."/>
            <person name="Benner J."/>
            <person name="Madinger C."/>
            <person name="Nove J."/>
            <person name="Anton B."/>
            <person name="Chaudhary K."/>
            <person name="Foster J."/>
            <person name="Holman A."/>
            <person name="Kumar S."/>
            <person name="Lessard P.A."/>
            <person name="Luyten Y.A."/>
            <person name="Slatko B."/>
            <person name="Wood N."/>
            <person name="Wu B."/>
            <person name="Teplitski M."/>
            <person name="Mougous J.D."/>
            <person name="Ward N."/>
            <person name="Eisen J.A."/>
            <person name="Badger J.H."/>
            <person name="Distel D.L."/>
        </authorList>
    </citation>
    <scope>NUCLEOTIDE SEQUENCE [LARGE SCALE GENOMIC DNA]</scope>
    <source>
        <strain evidence="2">ATCC 39867 / T7901</strain>
    </source>
</reference>
<accession>C5BNA3</accession>
<dbReference type="EMBL" id="CP001614">
    <property type="protein sequence ID" value="ACR12313.1"/>
    <property type="molecule type" value="Genomic_DNA"/>
</dbReference>
<protein>
    <submittedName>
        <fullName evidence="1">Uncharacterized protein</fullName>
    </submittedName>
</protein>
<sequence>MKSVGWAVFAAFFLGASVGAYVALVMDWSRTEVANKVSPTILSTEMAAGERGMLSNARVQTEEKIAFVERVETLEGLQKTTIDELGRLRQIVTKLEASLNSTVASVTGFRQEASEALLNQANSLEASPDSALVYQDLDYMLDGVLDGNTSPPAASGELKRKMAVLNAEQRMQIRIKVTNAINEGRVDSNFYYKLF</sequence>
<dbReference type="HOGENOM" id="CLU_1395712_0_0_6"/>
<evidence type="ECO:0000313" key="1">
    <source>
        <dbReference type="EMBL" id="ACR12313.1"/>
    </source>
</evidence>
<gene>
    <name evidence="1" type="ordered locus">TERTU_2887</name>
</gene>
<name>C5BNA3_TERTT</name>
<dbReference type="Proteomes" id="UP000009080">
    <property type="component" value="Chromosome"/>
</dbReference>
<dbReference type="KEGG" id="ttu:TERTU_2887"/>
<proteinExistence type="predicted"/>
<dbReference type="AlphaFoldDB" id="C5BNA3"/>
<dbReference type="RefSeq" id="WP_015818425.1">
    <property type="nucleotide sequence ID" value="NC_012997.1"/>
</dbReference>
<evidence type="ECO:0000313" key="2">
    <source>
        <dbReference type="Proteomes" id="UP000009080"/>
    </source>
</evidence>
<keyword evidence="2" id="KW-1185">Reference proteome</keyword>